<dbReference type="InterPro" id="IPR005895">
    <property type="entry name" value="ABC_transptr_haem_export_CcmA"/>
</dbReference>
<dbReference type="EMBL" id="FNBI01000003">
    <property type="protein sequence ID" value="SDF47948.1"/>
    <property type="molecule type" value="Genomic_DNA"/>
</dbReference>
<evidence type="ECO:0000313" key="9">
    <source>
        <dbReference type="EMBL" id="SDF47948.1"/>
    </source>
</evidence>
<dbReference type="Pfam" id="PF00005">
    <property type="entry name" value="ABC_tran"/>
    <property type="match status" value="1"/>
</dbReference>
<sequence length="193" mass="19194">MLALSGVAGARGQRMLFEGVDIALAPGGAGVVTGPNGIGKSSLLRIAAGLLPPAAGTVERGGRVALLAEGAALDGERTVAQALAMWARLDGEPDMDARVAGAVAAVGLAAKADLAVRLLSTGQRRRVELARVVATRAPIWLLDEPANGLDADGVAMLAALIARHRAAGGVALVATHQPIDLGDAVAVRLGGAA</sequence>
<evidence type="ECO:0000256" key="4">
    <source>
        <dbReference type="ARBA" id="ARBA00022840"/>
    </source>
</evidence>
<keyword evidence="2" id="KW-0547">Nucleotide-binding</keyword>
<dbReference type="RefSeq" id="WP_112381848.1">
    <property type="nucleotide sequence ID" value="NZ_FNBI01000003.1"/>
</dbReference>
<reference evidence="9 10" key="1">
    <citation type="submission" date="2016-10" db="EMBL/GenBank/DDBJ databases">
        <authorList>
            <person name="Varghese N."/>
            <person name="Submissions S."/>
        </authorList>
    </citation>
    <scope>NUCLEOTIDE SEQUENCE [LARGE SCALE GENOMIC DNA]</scope>
    <source>
        <strain evidence="9 10">S7-754</strain>
    </source>
</reference>
<feature type="domain" description="ABC transporter" evidence="7">
    <location>
        <begin position="2"/>
        <end position="193"/>
    </location>
</feature>
<dbReference type="SUPFAM" id="SSF52540">
    <property type="entry name" value="P-loop containing nucleoside triphosphate hydrolases"/>
    <property type="match status" value="1"/>
</dbReference>
<evidence type="ECO:0000313" key="8">
    <source>
        <dbReference type="EMBL" id="MWC43360.1"/>
    </source>
</evidence>
<dbReference type="Proteomes" id="UP000323502">
    <property type="component" value="Unassembled WGS sequence"/>
</dbReference>
<keyword evidence="1" id="KW-0813">Transport</keyword>
<dbReference type="NCBIfam" id="TIGR01189">
    <property type="entry name" value="ccmA"/>
    <property type="match status" value="1"/>
</dbReference>
<evidence type="ECO:0000256" key="2">
    <source>
        <dbReference type="ARBA" id="ARBA00022741"/>
    </source>
</evidence>
<evidence type="ECO:0000256" key="1">
    <source>
        <dbReference type="ARBA" id="ARBA00022448"/>
    </source>
</evidence>
<dbReference type="GO" id="GO:0017004">
    <property type="term" value="P:cytochrome complex assembly"/>
    <property type="evidence" value="ECO:0007669"/>
    <property type="project" value="UniProtKB-KW"/>
</dbReference>
<organism evidence="9 10">
    <name type="scientific">Sphingomonas carotinifaciens</name>
    <dbReference type="NCBI Taxonomy" id="1166323"/>
    <lineage>
        <taxon>Bacteria</taxon>
        <taxon>Pseudomonadati</taxon>
        <taxon>Pseudomonadota</taxon>
        <taxon>Alphaproteobacteria</taxon>
        <taxon>Sphingomonadales</taxon>
        <taxon>Sphingomonadaceae</taxon>
        <taxon>Sphingomonas</taxon>
    </lineage>
</organism>
<gene>
    <name evidence="8" type="primary">ccmA</name>
    <name evidence="8" type="ORF">GQR91_06785</name>
    <name evidence="9" type="ORF">SAMN05216557_103466</name>
</gene>
<dbReference type="PROSITE" id="PS50893">
    <property type="entry name" value="ABC_TRANSPORTER_2"/>
    <property type="match status" value="1"/>
</dbReference>
<dbReference type="InterPro" id="IPR003439">
    <property type="entry name" value="ABC_transporter-like_ATP-bd"/>
</dbReference>
<keyword evidence="6" id="KW-0472">Membrane</keyword>
<dbReference type="Gene3D" id="3.40.50.300">
    <property type="entry name" value="P-loop containing nucleotide triphosphate hydrolases"/>
    <property type="match status" value="1"/>
</dbReference>
<proteinExistence type="predicted"/>
<dbReference type="EMBL" id="WSUT01000005">
    <property type="protein sequence ID" value="MWC43360.1"/>
    <property type="molecule type" value="Genomic_DNA"/>
</dbReference>
<evidence type="ECO:0000256" key="6">
    <source>
        <dbReference type="ARBA" id="ARBA00023136"/>
    </source>
</evidence>
<evidence type="ECO:0000259" key="7">
    <source>
        <dbReference type="PROSITE" id="PS50893"/>
    </source>
</evidence>
<dbReference type="GO" id="GO:0022857">
    <property type="term" value="F:transmembrane transporter activity"/>
    <property type="evidence" value="ECO:0007669"/>
    <property type="project" value="InterPro"/>
</dbReference>
<dbReference type="Proteomes" id="UP000436801">
    <property type="component" value="Unassembled WGS sequence"/>
</dbReference>
<protein>
    <submittedName>
        <fullName evidence="8">Heme ABC exporter ATP-binding protein CcmA</fullName>
    </submittedName>
    <submittedName>
        <fullName evidence="9">Heme exporter protein A</fullName>
    </submittedName>
</protein>
<dbReference type="SMART" id="SM00382">
    <property type="entry name" value="AAA"/>
    <property type="match status" value="1"/>
</dbReference>
<dbReference type="PANTHER" id="PTHR43499:SF1">
    <property type="entry name" value="ABC TRANSPORTER I FAMILY MEMBER 1"/>
    <property type="match status" value="1"/>
</dbReference>
<dbReference type="InterPro" id="IPR027417">
    <property type="entry name" value="P-loop_NTPase"/>
</dbReference>
<reference evidence="8 11" key="2">
    <citation type="submission" date="2019-12" db="EMBL/GenBank/DDBJ databases">
        <authorList>
            <person name="Zheng J."/>
        </authorList>
    </citation>
    <scope>NUCLEOTIDE SEQUENCE [LARGE SCALE GENOMIC DNA]</scope>
    <source>
        <strain evidence="8 11">DSM 27347</strain>
    </source>
</reference>
<dbReference type="InterPro" id="IPR003593">
    <property type="entry name" value="AAA+_ATPase"/>
</dbReference>
<evidence type="ECO:0000313" key="11">
    <source>
        <dbReference type="Proteomes" id="UP000436801"/>
    </source>
</evidence>
<dbReference type="GO" id="GO:0016887">
    <property type="term" value="F:ATP hydrolysis activity"/>
    <property type="evidence" value="ECO:0007669"/>
    <property type="project" value="InterPro"/>
</dbReference>
<keyword evidence="10" id="KW-1185">Reference proteome</keyword>
<accession>A0A1G7LEN5</accession>
<dbReference type="OrthoDB" id="9800654at2"/>
<evidence type="ECO:0000313" key="10">
    <source>
        <dbReference type="Proteomes" id="UP000323502"/>
    </source>
</evidence>
<keyword evidence="5" id="KW-1278">Translocase</keyword>
<dbReference type="PANTHER" id="PTHR43499">
    <property type="entry name" value="ABC TRANSPORTER I FAMILY MEMBER 1"/>
    <property type="match status" value="1"/>
</dbReference>
<keyword evidence="4 8" id="KW-0067">ATP-binding</keyword>
<keyword evidence="3" id="KW-0201">Cytochrome c-type biogenesis</keyword>
<evidence type="ECO:0000256" key="5">
    <source>
        <dbReference type="ARBA" id="ARBA00022967"/>
    </source>
</evidence>
<evidence type="ECO:0000256" key="3">
    <source>
        <dbReference type="ARBA" id="ARBA00022748"/>
    </source>
</evidence>
<name>A0A1G7LEN5_9SPHN</name>
<dbReference type="AlphaFoldDB" id="A0A1G7LEN5"/>
<dbReference type="GO" id="GO:0005524">
    <property type="term" value="F:ATP binding"/>
    <property type="evidence" value="ECO:0007669"/>
    <property type="project" value="UniProtKB-KW"/>
</dbReference>